<comment type="caution">
    <text evidence="11">The sequence shown here is derived from an EMBL/GenBank/DDBJ whole genome shotgun (WGS) entry which is preliminary data.</text>
</comment>
<dbReference type="PANTHER" id="PTHR21137:SF26">
    <property type="entry name" value="ODORANT RECEPTOR 10A-RELATED"/>
    <property type="match status" value="1"/>
</dbReference>
<evidence type="ECO:0000256" key="9">
    <source>
        <dbReference type="ARBA" id="ARBA00023224"/>
    </source>
</evidence>
<dbReference type="GO" id="GO:0005549">
    <property type="term" value="F:odorant binding"/>
    <property type="evidence" value="ECO:0007669"/>
    <property type="project" value="InterPro"/>
</dbReference>
<evidence type="ECO:0000256" key="6">
    <source>
        <dbReference type="ARBA" id="ARBA00022989"/>
    </source>
</evidence>
<dbReference type="GO" id="GO:0004984">
    <property type="term" value="F:olfactory receptor activity"/>
    <property type="evidence" value="ECO:0007669"/>
    <property type="project" value="InterPro"/>
</dbReference>
<name>A0AAD4PS45_9MUSC</name>
<evidence type="ECO:0000256" key="8">
    <source>
        <dbReference type="ARBA" id="ARBA00023170"/>
    </source>
</evidence>
<evidence type="ECO:0000313" key="12">
    <source>
        <dbReference type="Proteomes" id="UP001200034"/>
    </source>
</evidence>
<keyword evidence="5 10" id="KW-0552">Olfaction</keyword>
<keyword evidence="2" id="KW-1003">Cell membrane</keyword>
<evidence type="ECO:0000256" key="4">
    <source>
        <dbReference type="ARBA" id="ARBA00022692"/>
    </source>
</evidence>
<keyword evidence="7 10" id="KW-0472">Membrane</keyword>
<keyword evidence="9 10" id="KW-0807">Transducer</keyword>
<organism evidence="11 12">
    <name type="scientific">Drosophila rubida</name>
    <dbReference type="NCBI Taxonomy" id="30044"/>
    <lineage>
        <taxon>Eukaryota</taxon>
        <taxon>Metazoa</taxon>
        <taxon>Ecdysozoa</taxon>
        <taxon>Arthropoda</taxon>
        <taxon>Hexapoda</taxon>
        <taxon>Insecta</taxon>
        <taxon>Pterygota</taxon>
        <taxon>Neoptera</taxon>
        <taxon>Endopterygota</taxon>
        <taxon>Diptera</taxon>
        <taxon>Brachycera</taxon>
        <taxon>Muscomorpha</taxon>
        <taxon>Ephydroidea</taxon>
        <taxon>Drosophilidae</taxon>
        <taxon>Drosophila</taxon>
    </lineage>
</organism>
<evidence type="ECO:0000256" key="1">
    <source>
        <dbReference type="ARBA" id="ARBA00004651"/>
    </source>
</evidence>
<keyword evidence="3 10" id="KW-0716">Sensory transduction</keyword>
<dbReference type="InterPro" id="IPR004117">
    <property type="entry name" value="7tm6_olfct_rcpt"/>
</dbReference>
<feature type="transmembrane region" description="Helical" evidence="10">
    <location>
        <begin position="16"/>
        <end position="32"/>
    </location>
</feature>
<feature type="transmembrane region" description="Helical" evidence="10">
    <location>
        <begin position="44"/>
        <end position="64"/>
    </location>
</feature>
<gene>
    <name evidence="11" type="ORF">KR093_009481</name>
</gene>
<dbReference type="AlphaFoldDB" id="A0AAD4PS45"/>
<evidence type="ECO:0000256" key="2">
    <source>
        <dbReference type="ARBA" id="ARBA00022475"/>
    </source>
</evidence>
<sequence>MAKLFWFLRRDQPLELYFYVVPKLCLGIMGYWPGPNDKRRWSAYINFVVLAVGVATELHAGFMSARCNQISLALEILCPAFTSAVTLLKMFLMLRYRQHLYYMVAQQRELLFGSGIAGEAYEIMRKNVLMATRFNFWPVSAGFSTCSLYILKPLLLALLLYVQGRIDEMVWILPFNNTVPSVLLRSPYLLPTFVLSAYTGYITIFMFGGCDAYYFEFCVHTGTLFKSLQQDVQALFQPYEGELYLPRIDGVHAAHFERALVLLIERQNRIIELTHFFCQRYRTITLLHFVSASLVIAFGIFNLLTVGGSGLGTLLYVSYTVAALSQLLIYCYGGTLVAESSMELAVVMSTCPWQLCQPRLRRYVHLFILRSQRAVTIAVPFFSPSLVTFAAVCAPLANCILYSFPLDCWHSFQILQTSGSFIALAKSFQ</sequence>
<feature type="transmembrane region" description="Helical" evidence="10">
    <location>
        <begin position="70"/>
        <end position="92"/>
    </location>
</feature>
<comment type="subcellular location">
    <subcellularLocation>
        <location evidence="1 10">Cell membrane</location>
        <topology evidence="1 10">Multi-pass membrane protein</topology>
    </subcellularLocation>
</comment>
<feature type="transmembrane region" description="Helical" evidence="10">
    <location>
        <begin position="134"/>
        <end position="161"/>
    </location>
</feature>
<evidence type="ECO:0000256" key="5">
    <source>
        <dbReference type="ARBA" id="ARBA00022725"/>
    </source>
</evidence>
<keyword evidence="4 10" id="KW-0812">Transmembrane</keyword>
<dbReference type="Pfam" id="PF02949">
    <property type="entry name" value="7tm_6"/>
    <property type="match status" value="1"/>
</dbReference>
<keyword evidence="6 10" id="KW-1133">Transmembrane helix</keyword>
<keyword evidence="8 10" id="KW-0675">Receptor</keyword>
<feature type="transmembrane region" description="Helical" evidence="10">
    <location>
        <begin position="316"/>
        <end position="338"/>
    </location>
</feature>
<comment type="similarity">
    <text evidence="10">Belongs to the insect chemoreceptor superfamily. Heteromeric odorant receptor channel (TC 1.A.69) family.</text>
</comment>
<dbReference type="PANTHER" id="PTHR21137">
    <property type="entry name" value="ODORANT RECEPTOR"/>
    <property type="match status" value="1"/>
</dbReference>
<evidence type="ECO:0000256" key="3">
    <source>
        <dbReference type="ARBA" id="ARBA00022606"/>
    </source>
</evidence>
<accession>A0AAD4PS45</accession>
<keyword evidence="12" id="KW-1185">Reference proteome</keyword>
<evidence type="ECO:0000256" key="7">
    <source>
        <dbReference type="ARBA" id="ARBA00023136"/>
    </source>
</evidence>
<evidence type="ECO:0000313" key="11">
    <source>
        <dbReference type="EMBL" id="KAH8387793.1"/>
    </source>
</evidence>
<dbReference type="Proteomes" id="UP001200034">
    <property type="component" value="Unassembled WGS sequence"/>
</dbReference>
<proteinExistence type="inferred from homology"/>
<dbReference type="EMBL" id="JAJJHW010000095">
    <property type="protein sequence ID" value="KAH8387793.1"/>
    <property type="molecule type" value="Genomic_DNA"/>
</dbReference>
<feature type="transmembrane region" description="Helical" evidence="10">
    <location>
        <begin position="188"/>
        <end position="207"/>
    </location>
</feature>
<evidence type="ECO:0000256" key="10">
    <source>
        <dbReference type="RuleBase" id="RU351113"/>
    </source>
</evidence>
<dbReference type="GO" id="GO:0007165">
    <property type="term" value="P:signal transduction"/>
    <property type="evidence" value="ECO:0007669"/>
    <property type="project" value="UniProtKB-KW"/>
</dbReference>
<reference evidence="11" key="1">
    <citation type="journal article" date="2021" name="Mol. Ecol. Resour.">
        <title>Phylogenomic analyses of the genus Drosophila reveals genomic signals of climate adaptation.</title>
        <authorList>
            <person name="Li F."/>
            <person name="Rane R.V."/>
            <person name="Luria V."/>
            <person name="Xiong Z."/>
            <person name="Chen J."/>
            <person name="Li Z."/>
            <person name="Catullo R.A."/>
            <person name="Griffin P.C."/>
            <person name="Schiffer M."/>
            <person name="Pearce S."/>
            <person name="Lee S.F."/>
            <person name="McElroy K."/>
            <person name="Stocker A."/>
            <person name="Shirriffs J."/>
            <person name="Cockerell F."/>
            <person name="Coppin C."/>
            <person name="Sgro C.M."/>
            <person name="Karger A."/>
            <person name="Cain J.W."/>
            <person name="Weber J.A."/>
            <person name="Santpere G."/>
            <person name="Kirschner M.W."/>
            <person name="Hoffmann A.A."/>
            <person name="Oakeshott J.G."/>
            <person name="Zhang G."/>
        </authorList>
    </citation>
    <scope>NUCLEOTIDE SEQUENCE</scope>
    <source>
        <strain evidence="11">BGI-SZ-2011g</strain>
    </source>
</reference>
<dbReference type="GO" id="GO:0005886">
    <property type="term" value="C:plasma membrane"/>
    <property type="evidence" value="ECO:0007669"/>
    <property type="project" value="UniProtKB-SubCell"/>
</dbReference>
<protein>
    <recommendedName>
        <fullName evidence="10">Odorant receptor</fullName>
    </recommendedName>
</protein>
<feature type="transmembrane region" description="Helical" evidence="10">
    <location>
        <begin position="284"/>
        <end position="304"/>
    </location>
</feature>